<dbReference type="SUPFAM" id="SSF56371">
    <property type="entry name" value="Ribosome inactivating proteins (RIP)"/>
    <property type="match status" value="1"/>
</dbReference>
<organism evidence="2 3">
    <name type="scientific">Apiosordaria backusii</name>
    <dbReference type="NCBI Taxonomy" id="314023"/>
    <lineage>
        <taxon>Eukaryota</taxon>
        <taxon>Fungi</taxon>
        <taxon>Dikarya</taxon>
        <taxon>Ascomycota</taxon>
        <taxon>Pezizomycotina</taxon>
        <taxon>Sordariomycetes</taxon>
        <taxon>Sordariomycetidae</taxon>
        <taxon>Sordariales</taxon>
        <taxon>Lasiosphaeriaceae</taxon>
        <taxon>Apiosordaria</taxon>
    </lineage>
</organism>
<protein>
    <submittedName>
        <fullName evidence="2">Uncharacterized protein</fullName>
    </submittedName>
</protein>
<sequence>MQMQQSPCVSGGDASAKGLSRAIKHAQSRLREKLQPNTNAHGEITIHSISRPIPVADNAPVYRGVRQQTTTTTITPPPTSSNPATMAIRSTPKLVYHHPRRHQSLPQSQHYTTSYPRSLIHPKPLPQPQPRNTTPYYIHYTSPSALTFLSQLKSFLLLPPTTPNPTLLLNLLTKHNKVRLHLPRKNLWLAGWINKINWYGVHKHFPEVRSLTKSERWVLEHFVKRQRGLFDVGGQGYDLAAIAERLGECETKLKRGKRLRGQDEQEGRLSLGWRLLNQWR</sequence>
<reference evidence="2" key="1">
    <citation type="submission" date="2023-06" db="EMBL/GenBank/DDBJ databases">
        <title>Genome-scale phylogeny and comparative genomics of the fungal order Sordariales.</title>
        <authorList>
            <consortium name="Lawrence Berkeley National Laboratory"/>
            <person name="Hensen N."/>
            <person name="Bonometti L."/>
            <person name="Westerberg I."/>
            <person name="Brannstrom I.O."/>
            <person name="Guillou S."/>
            <person name="Cros-Aarteil S."/>
            <person name="Calhoun S."/>
            <person name="Haridas S."/>
            <person name="Kuo A."/>
            <person name="Mondo S."/>
            <person name="Pangilinan J."/>
            <person name="Riley R."/>
            <person name="Labutti K."/>
            <person name="Andreopoulos B."/>
            <person name="Lipzen A."/>
            <person name="Chen C."/>
            <person name="Yanf M."/>
            <person name="Daum C."/>
            <person name="Ng V."/>
            <person name="Clum A."/>
            <person name="Steindorff A."/>
            <person name="Ohm R."/>
            <person name="Martin F."/>
            <person name="Silar P."/>
            <person name="Natvig D."/>
            <person name="Lalanne C."/>
            <person name="Gautier V."/>
            <person name="Ament-Velasquez S.L."/>
            <person name="Kruys A."/>
            <person name="Hutchinson M.I."/>
            <person name="Powell A.J."/>
            <person name="Barry K."/>
            <person name="Miller A.N."/>
            <person name="Grigoriev I.V."/>
            <person name="Debuchy R."/>
            <person name="Gladieux P."/>
            <person name="Thoren M.H."/>
            <person name="Johannesson H."/>
        </authorList>
    </citation>
    <scope>NUCLEOTIDE SEQUENCE</scope>
    <source>
        <strain evidence="2">CBS 540.89</strain>
    </source>
</reference>
<evidence type="ECO:0000313" key="2">
    <source>
        <dbReference type="EMBL" id="KAK0729392.1"/>
    </source>
</evidence>
<dbReference type="AlphaFoldDB" id="A0AA40B876"/>
<dbReference type="Proteomes" id="UP001172159">
    <property type="component" value="Unassembled WGS sequence"/>
</dbReference>
<comment type="caution">
    <text evidence="2">The sequence shown here is derived from an EMBL/GenBank/DDBJ whole genome shotgun (WGS) entry which is preliminary data.</text>
</comment>
<gene>
    <name evidence="2" type="ORF">B0T21DRAFT_413462</name>
</gene>
<proteinExistence type="predicted"/>
<dbReference type="EMBL" id="JAUKTV010000009">
    <property type="protein sequence ID" value="KAK0729392.1"/>
    <property type="molecule type" value="Genomic_DNA"/>
</dbReference>
<evidence type="ECO:0000256" key="1">
    <source>
        <dbReference type="SAM" id="MobiDB-lite"/>
    </source>
</evidence>
<dbReference type="InterPro" id="IPR036041">
    <property type="entry name" value="Ribosome-inact_prot_sf"/>
</dbReference>
<accession>A0AA40B876</accession>
<dbReference type="GO" id="GO:0030598">
    <property type="term" value="F:rRNA N-glycosylase activity"/>
    <property type="evidence" value="ECO:0007669"/>
    <property type="project" value="InterPro"/>
</dbReference>
<feature type="region of interest" description="Disordered" evidence="1">
    <location>
        <begin position="1"/>
        <end position="39"/>
    </location>
</feature>
<dbReference type="GO" id="GO:0017148">
    <property type="term" value="P:negative regulation of translation"/>
    <property type="evidence" value="ECO:0007669"/>
    <property type="project" value="InterPro"/>
</dbReference>
<name>A0AA40B876_9PEZI</name>
<evidence type="ECO:0000313" key="3">
    <source>
        <dbReference type="Proteomes" id="UP001172159"/>
    </source>
</evidence>
<keyword evidence="3" id="KW-1185">Reference proteome</keyword>